<dbReference type="GO" id="GO:0008137">
    <property type="term" value="F:NADH dehydrogenase (ubiquinone) activity"/>
    <property type="evidence" value="ECO:0007669"/>
    <property type="project" value="UniProtKB-EC"/>
</dbReference>
<keyword evidence="6 11" id="KW-1133">Transmembrane helix</keyword>
<keyword evidence="4 11" id="KW-0812">Transmembrane</keyword>
<evidence type="ECO:0000256" key="4">
    <source>
        <dbReference type="ARBA" id="ARBA00022692"/>
    </source>
</evidence>
<comment type="similarity">
    <text evidence="2">Belongs to the complex I subunit 4L family.</text>
</comment>
<organism evidence="12">
    <name type="scientific">Russelliana solanicola</name>
    <dbReference type="NCBI Taxonomy" id="2008469"/>
    <lineage>
        <taxon>Eukaryota</taxon>
        <taxon>Metazoa</taxon>
        <taxon>Ecdysozoa</taxon>
        <taxon>Arthropoda</taxon>
        <taxon>Hexapoda</taxon>
        <taxon>Insecta</taxon>
        <taxon>Pterygota</taxon>
        <taxon>Neoptera</taxon>
        <taxon>Paraneoptera</taxon>
        <taxon>Hemiptera</taxon>
        <taxon>Sternorrhyncha</taxon>
        <taxon>Psylloidea</taxon>
        <taxon>Psyllidae</taxon>
        <taxon>Aphalaroidinae</taxon>
        <taxon>Russelliana</taxon>
    </lineage>
</organism>
<dbReference type="AlphaFoldDB" id="A0A344A2R9"/>
<proteinExistence type="inferred from homology"/>
<keyword evidence="7" id="KW-0520">NAD</keyword>
<dbReference type="Pfam" id="PF00420">
    <property type="entry name" value="Oxidored_q2"/>
    <property type="match status" value="1"/>
</dbReference>
<evidence type="ECO:0000256" key="3">
    <source>
        <dbReference type="ARBA" id="ARBA00016612"/>
    </source>
</evidence>
<evidence type="ECO:0000256" key="1">
    <source>
        <dbReference type="ARBA" id="ARBA00004141"/>
    </source>
</evidence>
<reference evidence="12" key="1">
    <citation type="submission" date="2018-02" db="EMBL/GenBank/DDBJ databases">
        <title>Resolving the psyllid tree of life: Phylogenomic analysis of the superfamily Psylloidea (Hemiptera).</title>
        <authorList>
            <person name="Percy D.M."/>
            <person name="Sveinsson S."/>
            <person name="Lemmon A.R."/>
            <person name="Lemmon E.M."/>
            <person name="Ouvrard D."/>
            <person name="Burckhardt D."/>
        </authorList>
    </citation>
    <scope>NUCLEOTIDE SEQUENCE</scope>
    <source>
        <strain evidence="12">DP2.idba.130_circ</strain>
    </source>
</reference>
<dbReference type="EMBL" id="MG989236">
    <property type="protein sequence ID" value="AWU49060.1"/>
    <property type="molecule type" value="Genomic_DNA"/>
</dbReference>
<dbReference type="Gene3D" id="1.10.287.3510">
    <property type="match status" value="1"/>
</dbReference>
<geneLocation type="mitochondrion" evidence="12"/>
<feature type="transmembrane region" description="Helical" evidence="11">
    <location>
        <begin position="26"/>
        <end position="44"/>
    </location>
</feature>
<accession>A0A344A2R9</accession>
<gene>
    <name evidence="12" type="primary">nad4l</name>
</gene>
<comment type="subcellular location">
    <subcellularLocation>
        <location evidence="1">Membrane</location>
        <topology evidence="1">Multi-pass membrane protein</topology>
    </subcellularLocation>
</comment>
<evidence type="ECO:0000256" key="11">
    <source>
        <dbReference type="SAM" id="Phobius"/>
    </source>
</evidence>
<evidence type="ECO:0000256" key="7">
    <source>
        <dbReference type="ARBA" id="ARBA00023027"/>
    </source>
</evidence>
<evidence type="ECO:0000256" key="6">
    <source>
        <dbReference type="ARBA" id="ARBA00022989"/>
    </source>
</evidence>
<protein>
    <recommendedName>
        <fullName evidence="3">NADH-ubiquinone oxidoreductase chain 4L</fullName>
    </recommendedName>
    <alternativeName>
        <fullName evidence="9">NADH dehydrogenase subunit 4L</fullName>
    </alternativeName>
</protein>
<evidence type="ECO:0000256" key="5">
    <source>
        <dbReference type="ARBA" id="ARBA00022967"/>
    </source>
</evidence>
<feature type="transmembrane region" description="Helical" evidence="11">
    <location>
        <begin position="56"/>
        <end position="79"/>
    </location>
</feature>
<evidence type="ECO:0000256" key="8">
    <source>
        <dbReference type="ARBA" id="ARBA00023136"/>
    </source>
</evidence>
<dbReference type="GO" id="GO:0016020">
    <property type="term" value="C:membrane"/>
    <property type="evidence" value="ECO:0007669"/>
    <property type="project" value="UniProtKB-SubCell"/>
</dbReference>
<comment type="catalytic activity">
    <reaction evidence="10">
        <text>a ubiquinone + NADH + 5 H(+)(in) = a ubiquinol + NAD(+) + 4 H(+)(out)</text>
        <dbReference type="Rhea" id="RHEA:29091"/>
        <dbReference type="Rhea" id="RHEA-COMP:9565"/>
        <dbReference type="Rhea" id="RHEA-COMP:9566"/>
        <dbReference type="ChEBI" id="CHEBI:15378"/>
        <dbReference type="ChEBI" id="CHEBI:16389"/>
        <dbReference type="ChEBI" id="CHEBI:17976"/>
        <dbReference type="ChEBI" id="CHEBI:57540"/>
        <dbReference type="ChEBI" id="CHEBI:57945"/>
        <dbReference type="EC" id="7.1.1.2"/>
    </reaction>
</comment>
<evidence type="ECO:0000256" key="9">
    <source>
        <dbReference type="ARBA" id="ARBA00031586"/>
    </source>
</evidence>
<keyword evidence="8 11" id="KW-0472">Membrane</keyword>
<evidence type="ECO:0000256" key="10">
    <source>
        <dbReference type="ARBA" id="ARBA00049551"/>
    </source>
</evidence>
<evidence type="ECO:0000256" key="2">
    <source>
        <dbReference type="ARBA" id="ARBA00010519"/>
    </source>
</evidence>
<sequence length="95" mass="11100">MMVYSVCLFIFWVAMTSFFISQKHVLMMLMLLEFVSITVLFMLVNFLVNFLFDSTIIIYFIIVMVCEAVMGLVLLTLMVRTHGVDYFKVLSIFLC</sequence>
<keyword evidence="12" id="KW-0496">Mitochondrion</keyword>
<evidence type="ECO:0000313" key="12">
    <source>
        <dbReference type="EMBL" id="AWU49060.1"/>
    </source>
</evidence>
<name>A0A344A2R9_9HEMI</name>
<keyword evidence="5" id="KW-1278">Translocase</keyword>
<dbReference type="InterPro" id="IPR039428">
    <property type="entry name" value="NUOK/Mnh_C1-like"/>
</dbReference>